<dbReference type="InterPro" id="IPR028082">
    <property type="entry name" value="Peripla_BP_I"/>
</dbReference>
<name>A0ABR6NHH2_9SPHN</name>
<dbReference type="PANTHER" id="PTHR30146:SF153">
    <property type="entry name" value="LACTOSE OPERON REPRESSOR"/>
    <property type="match status" value="1"/>
</dbReference>
<dbReference type="InterPro" id="IPR046335">
    <property type="entry name" value="LacI/GalR-like_sensor"/>
</dbReference>
<dbReference type="PROSITE" id="PS50932">
    <property type="entry name" value="HTH_LACI_2"/>
    <property type="match status" value="1"/>
</dbReference>
<dbReference type="EMBL" id="JACHKA010000001">
    <property type="protein sequence ID" value="MBB5986728.1"/>
    <property type="molecule type" value="Genomic_DNA"/>
</dbReference>
<sequence length="346" mass="37898">MTKRPRRRSKNVVTMAEVANLAGVSTMTVSNVLNNKPSVLPERRRAVLEAMDKLNYRPNVAARALASAGSIRIGLLYRDVENALLGAMLVGALKASARFGFQLIIRSYDETKPLDDVAAFAVSEIDGLLLPPPLCELVSFSGISAKLSIPMIGLAPGTNLSDIPAVRIDDEVAAYEVTHLLLEKGHRRIGFVKLPGAMVGQTRLAGVQRALAEHGEVLEERFIWEARPIYEAGLALADMVCKMEERPTAILAGSDDIAAAFVNVMHRCGLHVPEDISIVGFDDTPIAVKIWPALTTVRQPLARIAEQATERLIQMIRNPEQYTNDVIYIPHEIIQRASVSERPLQD</sequence>
<dbReference type="CDD" id="cd01392">
    <property type="entry name" value="HTH_LacI"/>
    <property type="match status" value="1"/>
</dbReference>
<keyword evidence="1" id="KW-0805">Transcription regulation</keyword>
<dbReference type="Gene3D" id="3.40.50.2300">
    <property type="match status" value="2"/>
</dbReference>
<dbReference type="RefSeq" id="WP_184154553.1">
    <property type="nucleotide sequence ID" value="NZ_JACHKA010000001.1"/>
</dbReference>
<dbReference type="Pfam" id="PF13377">
    <property type="entry name" value="Peripla_BP_3"/>
    <property type="match status" value="1"/>
</dbReference>
<evidence type="ECO:0000256" key="1">
    <source>
        <dbReference type="ARBA" id="ARBA00023015"/>
    </source>
</evidence>
<dbReference type="Gene3D" id="1.10.260.40">
    <property type="entry name" value="lambda repressor-like DNA-binding domains"/>
    <property type="match status" value="1"/>
</dbReference>
<dbReference type="Pfam" id="PF00356">
    <property type="entry name" value="LacI"/>
    <property type="match status" value="1"/>
</dbReference>
<keyword evidence="2" id="KW-0238">DNA-binding</keyword>
<dbReference type="PROSITE" id="PS00356">
    <property type="entry name" value="HTH_LACI_1"/>
    <property type="match status" value="1"/>
</dbReference>
<gene>
    <name evidence="5" type="ORF">HNP60_002702</name>
</gene>
<dbReference type="SUPFAM" id="SSF47413">
    <property type="entry name" value="lambda repressor-like DNA-binding domains"/>
    <property type="match status" value="1"/>
</dbReference>
<dbReference type="SUPFAM" id="SSF53822">
    <property type="entry name" value="Periplasmic binding protein-like I"/>
    <property type="match status" value="1"/>
</dbReference>
<comment type="caution">
    <text evidence="5">The sequence shown here is derived from an EMBL/GenBank/DDBJ whole genome shotgun (WGS) entry which is preliminary data.</text>
</comment>
<dbReference type="Proteomes" id="UP001138540">
    <property type="component" value="Unassembled WGS sequence"/>
</dbReference>
<evidence type="ECO:0000256" key="3">
    <source>
        <dbReference type="ARBA" id="ARBA00023163"/>
    </source>
</evidence>
<protein>
    <submittedName>
        <fullName evidence="5">LacI family transcriptional regulator</fullName>
    </submittedName>
</protein>
<keyword evidence="3" id="KW-0804">Transcription</keyword>
<accession>A0ABR6NHH2</accession>
<dbReference type="SMART" id="SM00354">
    <property type="entry name" value="HTH_LACI"/>
    <property type="match status" value="1"/>
</dbReference>
<organism evidence="5 6">
    <name type="scientific">Sphingobium lignivorans</name>
    <dbReference type="NCBI Taxonomy" id="2735886"/>
    <lineage>
        <taxon>Bacteria</taxon>
        <taxon>Pseudomonadati</taxon>
        <taxon>Pseudomonadota</taxon>
        <taxon>Alphaproteobacteria</taxon>
        <taxon>Sphingomonadales</taxon>
        <taxon>Sphingomonadaceae</taxon>
        <taxon>Sphingobium</taxon>
    </lineage>
</organism>
<dbReference type="InterPro" id="IPR000843">
    <property type="entry name" value="HTH_LacI"/>
</dbReference>
<evidence type="ECO:0000313" key="6">
    <source>
        <dbReference type="Proteomes" id="UP001138540"/>
    </source>
</evidence>
<feature type="domain" description="HTH lacI-type" evidence="4">
    <location>
        <begin position="13"/>
        <end position="67"/>
    </location>
</feature>
<keyword evidence="6" id="KW-1185">Reference proteome</keyword>
<dbReference type="PANTHER" id="PTHR30146">
    <property type="entry name" value="LACI-RELATED TRANSCRIPTIONAL REPRESSOR"/>
    <property type="match status" value="1"/>
</dbReference>
<dbReference type="InterPro" id="IPR010982">
    <property type="entry name" value="Lambda_DNA-bd_dom_sf"/>
</dbReference>
<evidence type="ECO:0000256" key="2">
    <source>
        <dbReference type="ARBA" id="ARBA00023125"/>
    </source>
</evidence>
<evidence type="ECO:0000259" key="4">
    <source>
        <dbReference type="PROSITE" id="PS50932"/>
    </source>
</evidence>
<proteinExistence type="predicted"/>
<evidence type="ECO:0000313" key="5">
    <source>
        <dbReference type="EMBL" id="MBB5986728.1"/>
    </source>
</evidence>
<reference evidence="5 6" key="1">
    <citation type="submission" date="2020-08" db="EMBL/GenBank/DDBJ databases">
        <title>Exploring microbial biodiversity for novel pathways involved in the catabolism of aromatic compounds derived from lignin.</title>
        <authorList>
            <person name="Elkins J."/>
        </authorList>
    </citation>
    <scope>NUCLEOTIDE SEQUENCE [LARGE SCALE GENOMIC DNA]</scope>
    <source>
        <strain evidence="5 6">B1D3A</strain>
    </source>
</reference>